<organism evidence="3 4">
    <name type="scientific">Paenibacillus durus ATCC 35681</name>
    <dbReference type="NCBI Taxonomy" id="1333534"/>
    <lineage>
        <taxon>Bacteria</taxon>
        <taxon>Bacillati</taxon>
        <taxon>Bacillota</taxon>
        <taxon>Bacilli</taxon>
        <taxon>Bacillales</taxon>
        <taxon>Paenibacillaceae</taxon>
        <taxon>Paenibacillus</taxon>
    </lineage>
</organism>
<keyword evidence="1" id="KW-0472">Membrane</keyword>
<accession>A0A0F7FD10</accession>
<name>A0A0F7FD10_PAEDU</name>
<dbReference type="OrthoDB" id="196355at2"/>
<feature type="chain" id="PRO_5002515510" evidence="2">
    <location>
        <begin position="25"/>
        <end position="298"/>
    </location>
</feature>
<keyword evidence="1" id="KW-0812">Transmembrane</keyword>
<gene>
    <name evidence="3" type="ORF">VK70_21680</name>
</gene>
<dbReference type="EMBL" id="CP011114">
    <property type="protein sequence ID" value="AKG36799.1"/>
    <property type="molecule type" value="Genomic_DNA"/>
</dbReference>
<protein>
    <submittedName>
        <fullName evidence="3">Membrane-anchored protein</fullName>
    </submittedName>
</protein>
<sequence length="298" mass="33296">MKRFRILSIVFALWLSVFNGTASAEQSYNWVEGGQPVKLEDMATLDLDPSMVFLNKEDTMQIAKDNNDTPSGDELGSIYPADENQMWEVLFRYEETGHIKDDEKEEINADDILESYKKGTEEANKERPEGTRIYVTGWDVEPFYDEATHNLTWSMLAEDDNKEQILNYNVRLLTRTGTISAILISDPEHLNEDKKTLTEKVLPKLTINAGKKYEDFNAATDKVSKLGLTGLILGGAGLVVAKKAGLIAIILLVAKKFGIVILLALGAVGKLFSKLFRRKKSATEETEPTPDNSEENVS</sequence>
<dbReference type="InterPro" id="IPR018682">
    <property type="entry name" value="DUF2167_membr"/>
</dbReference>
<reference evidence="3 4" key="1">
    <citation type="submission" date="2015-03" db="EMBL/GenBank/DDBJ databases">
        <authorList>
            <person name="Abdul Halim M."/>
        </authorList>
    </citation>
    <scope>NUCLEOTIDE SEQUENCE [LARGE SCALE GENOMIC DNA]</scope>
    <source>
        <strain evidence="3 4">ATCC 35681</strain>
    </source>
</reference>
<dbReference type="HOGENOM" id="CLU_060300_1_1_9"/>
<dbReference type="RefSeq" id="WP_025699631.1">
    <property type="nucleotide sequence ID" value="NZ_ASQQ01000695.1"/>
</dbReference>
<reference evidence="3 4" key="2">
    <citation type="journal article" date="2016" name="Genome Announc.">
        <title>Genome Sequence of a Gram-Positive Diazotroph, Paenibacillus durus Type Strain ATCC 35681.</title>
        <authorList>
            <person name="Halim M.A."/>
            <person name="Rahman A.Y."/>
            <person name="Sim K.S."/>
            <person name="Yam H.C."/>
            <person name="Rahim A.A."/>
            <person name="Ghazali A.H."/>
            <person name="Najimudin N."/>
        </authorList>
    </citation>
    <scope>NUCLEOTIDE SEQUENCE [LARGE SCALE GENOMIC DNA]</scope>
    <source>
        <strain evidence="3 4">ATCC 35681</strain>
    </source>
</reference>
<evidence type="ECO:0000313" key="3">
    <source>
        <dbReference type="EMBL" id="AKG36799.1"/>
    </source>
</evidence>
<evidence type="ECO:0000256" key="2">
    <source>
        <dbReference type="SAM" id="SignalP"/>
    </source>
</evidence>
<feature type="signal peptide" evidence="2">
    <location>
        <begin position="1"/>
        <end position="24"/>
    </location>
</feature>
<keyword evidence="1" id="KW-1133">Transmembrane helix</keyword>
<keyword evidence="2" id="KW-0732">Signal</keyword>
<proteinExistence type="predicted"/>
<dbReference type="PATRIC" id="fig|1333534.5.peg.4756"/>
<feature type="transmembrane region" description="Helical" evidence="1">
    <location>
        <begin position="246"/>
        <end position="272"/>
    </location>
</feature>
<dbReference type="Pfam" id="PF09935">
    <property type="entry name" value="DUF2167"/>
    <property type="match status" value="1"/>
</dbReference>
<evidence type="ECO:0000256" key="1">
    <source>
        <dbReference type="SAM" id="Phobius"/>
    </source>
</evidence>
<dbReference type="Proteomes" id="UP000034189">
    <property type="component" value="Chromosome"/>
</dbReference>
<dbReference type="AlphaFoldDB" id="A0A0F7FD10"/>
<evidence type="ECO:0000313" key="4">
    <source>
        <dbReference type="Proteomes" id="UP000034189"/>
    </source>
</evidence>